<evidence type="ECO:0000313" key="3">
    <source>
        <dbReference type="Proteomes" id="UP001152797"/>
    </source>
</evidence>
<gene>
    <name evidence="1" type="ORF">C1SCF055_LOCUS38016</name>
</gene>
<evidence type="ECO:0000313" key="2">
    <source>
        <dbReference type="EMBL" id="CAL1166380.1"/>
    </source>
</evidence>
<proteinExistence type="predicted"/>
<protein>
    <submittedName>
        <fullName evidence="1">Uncharacterized protein</fullName>
    </submittedName>
</protein>
<dbReference type="EMBL" id="CAMXCT010005669">
    <property type="protein sequence ID" value="CAI4013005.1"/>
    <property type="molecule type" value="Genomic_DNA"/>
</dbReference>
<sequence>MGQYGGKTPKPHIAWSNSSEVGFLNRGKLRGWNYKSEEYERNKTCRSYVDKNGVKRFAGKKKELKQSQTYTYKFGLKVLRILPKLQSTVCRNIPPTPPTFDALEYFKGMDDGDFWLDAKMNEVINYLYGNRYIKIPSEWKDAL</sequence>
<reference evidence="2" key="2">
    <citation type="submission" date="2024-04" db="EMBL/GenBank/DDBJ databases">
        <authorList>
            <person name="Chen Y."/>
            <person name="Shah S."/>
            <person name="Dougan E. K."/>
            <person name="Thang M."/>
            <person name="Chan C."/>
        </authorList>
    </citation>
    <scope>NUCLEOTIDE SEQUENCE [LARGE SCALE GENOMIC DNA]</scope>
</reference>
<dbReference type="EMBL" id="CAMXCT030005669">
    <property type="protein sequence ID" value="CAL4800317.1"/>
    <property type="molecule type" value="Genomic_DNA"/>
</dbReference>
<dbReference type="Proteomes" id="UP001152797">
    <property type="component" value="Unassembled WGS sequence"/>
</dbReference>
<name>A0A9P1DNU4_9DINO</name>
<comment type="caution">
    <text evidence="1">The sequence shown here is derived from an EMBL/GenBank/DDBJ whole genome shotgun (WGS) entry which is preliminary data.</text>
</comment>
<organism evidence="1">
    <name type="scientific">Cladocopium goreaui</name>
    <dbReference type="NCBI Taxonomy" id="2562237"/>
    <lineage>
        <taxon>Eukaryota</taxon>
        <taxon>Sar</taxon>
        <taxon>Alveolata</taxon>
        <taxon>Dinophyceae</taxon>
        <taxon>Suessiales</taxon>
        <taxon>Symbiodiniaceae</taxon>
        <taxon>Cladocopium</taxon>
    </lineage>
</organism>
<dbReference type="AlphaFoldDB" id="A0A9P1DNU4"/>
<reference evidence="1" key="1">
    <citation type="submission" date="2022-10" db="EMBL/GenBank/DDBJ databases">
        <authorList>
            <person name="Chen Y."/>
            <person name="Dougan E. K."/>
            <person name="Chan C."/>
            <person name="Rhodes N."/>
            <person name="Thang M."/>
        </authorList>
    </citation>
    <scope>NUCLEOTIDE SEQUENCE</scope>
</reference>
<dbReference type="EMBL" id="CAMXCT020005669">
    <property type="protein sequence ID" value="CAL1166380.1"/>
    <property type="molecule type" value="Genomic_DNA"/>
</dbReference>
<accession>A0A9P1DNU4</accession>
<keyword evidence="3" id="KW-1185">Reference proteome</keyword>
<evidence type="ECO:0000313" key="1">
    <source>
        <dbReference type="EMBL" id="CAI4013005.1"/>
    </source>
</evidence>
<dbReference type="OrthoDB" id="440875at2759"/>